<dbReference type="GO" id="GO:0007039">
    <property type="term" value="P:protein catabolic process in the vacuole"/>
    <property type="evidence" value="ECO:0007669"/>
    <property type="project" value="TreeGrafter"/>
</dbReference>
<feature type="region of interest" description="Disordered" evidence="2">
    <location>
        <begin position="404"/>
        <end position="440"/>
    </location>
</feature>
<comment type="similarity">
    <text evidence="1">Belongs to the GID4/VID24 family.</text>
</comment>
<feature type="compositionally biased region" description="Low complexity" evidence="2">
    <location>
        <begin position="184"/>
        <end position="195"/>
    </location>
</feature>
<dbReference type="InterPro" id="IPR018618">
    <property type="entry name" value="GID4/10-like"/>
</dbReference>
<dbReference type="EMBL" id="ML145084">
    <property type="protein sequence ID" value="TBU65856.1"/>
    <property type="molecule type" value="Genomic_DNA"/>
</dbReference>
<evidence type="ECO:0000256" key="2">
    <source>
        <dbReference type="SAM" id="MobiDB-lite"/>
    </source>
</evidence>
<protein>
    <submittedName>
        <fullName evidence="3">Vacuolar import and degradation protein-domain-containing protein</fullName>
    </submittedName>
</protein>
<name>A0A4Q9QF10_9APHY</name>
<dbReference type="PANTHER" id="PTHR14534">
    <property type="entry name" value="VACUOLAR IMPORT AND DEGRADATION PROTEIN 24"/>
    <property type="match status" value="1"/>
</dbReference>
<keyword evidence="4" id="KW-1185">Reference proteome</keyword>
<dbReference type="AlphaFoldDB" id="A0A4Q9QF10"/>
<sequence length="478" mass="52083">MPAEHAATSLHDPSQPDPQQSQVKLCLACRCPLTVEAASTPFSLHGHDTNDAVTSEASPVCASCRIPLAPPAREGLFAEVERELLRRAASLQPAGNEAQQQVHELAPPAVSPSPPTTEPCPSPQDIVMEVPAAAPRASTAAALATEPSTSSSGPATGIPRSPRPPSFTLNSPILTRPTLAPIDTSNPPSSSQTPSVRRAELASASQSGYRQRSHASSSSSLDPLLDITRLRVRSQGHHCLYPGATFQGTQKSGRNSYDVNVTIVDVDFSSSHLCGYLRIRGLTDDWPELTTYFDAEIIGSRYGFLTRNWGANEQEDMVHWARFPAFRHVKNELKKPHLTMQDALNRGAVFMRWKEKFLVPDHRVQDINGASFAGFYYVCVDFNPQQSGAVQLPSPVEENVEMATSPTTTHATKPETPSRSRRISVTRGARRAGRSASRGIPSNVATMSGFYFHQNSEPYQQLSLVHVPEHTSSCFEFR</sequence>
<dbReference type="GO" id="GO:0043161">
    <property type="term" value="P:proteasome-mediated ubiquitin-dependent protein catabolic process"/>
    <property type="evidence" value="ECO:0007669"/>
    <property type="project" value="TreeGrafter"/>
</dbReference>
<feature type="region of interest" description="Disordered" evidence="2">
    <location>
        <begin position="92"/>
        <end position="220"/>
    </location>
</feature>
<evidence type="ECO:0000313" key="4">
    <source>
        <dbReference type="Proteomes" id="UP000292082"/>
    </source>
</evidence>
<dbReference type="GO" id="GO:0005773">
    <property type="term" value="C:vacuole"/>
    <property type="evidence" value="ECO:0007669"/>
    <property type="project" value="GOC"/>
</dbReference>
<organism evidence="3 4">
    <name type="scientific">Dichomitus squalens</name>
    <dbReference type="NCBI Taxonomy" id="114155"/>
    <lineage>
        <taxon>Eukaryota</taxon>
        <taxon>Fungi</taxon>
        <taxon>Dikarya</taxon>
        <taxon>Basidiomycota</taxon>
        <taxon>Agaricomycotina</taxon>
        <taxon>Agaricomycetes</taxon>
        <taxon>Polyporales</taxon>
        <taxon>Polyporaceae</taxon>
        <taxon>Dichomitus</taxon>
    </lineage>
</organism>
<reference evidence="3 4" key="1">
    <citation type="submission" date="2019-01" db="EMBL/GenBank/DDBJ databases">
        <title>Draft genome sequences of three monokaryotic isolates of the white-rot basidiomycete fungus Dichomitus squalens.</title>
        <authorList>
            <consortium name="DOE Joint Genome Institute"/>
            <person name="Lopez S.C."/>
            <person name="Andreopoulos B."/>
            <person name="Pangilinan J."/>
            <person name="Lipzen A."/>
            <person name="Riley R."/>
            <person name="Ahrendt S."/>
            <person name="Ng V."/>
            <person name="Barry K."/>
            <person name="Daum C."/>
            <person name="Grigoriev I.V."/>
            <person name="Hilden K.S."/>
            <person name="Makela M.R."/>
            <person name="de Vries R.P."/>
        </authorList>
    </citation>
    <scope>NUCLEOTIDE SEQUENCE [LARGE SCALE GENOMIC DNA]</scope>
    <source>
        <strain evidence="3 4">CBS 464.89</strain>
    </source>
</reference>
<dbReference type="STRING" id="114155.A0A4Q9QF10"/>
<feature type="compositionally biased region" description="Basic residues" evidence="2">
    <location>
        <begin position="419"/>
        <end position="433"/>
    </location>
</feature>
<dbReference type="PANTHER" id="PTHR14534:SF3">
    <property type="entry name" value="GID COMPLEX SUBUNIT 4 HOMOLOG"/>
    <property type="match status" value="1"/>
</dbReference>
<dbReference type="GO" id="GO:0045721">
    <property type="term" value="P:negative regulation of gluconeogenesis"/>
    <property type="evidence" value="ECO:0007669"/>
    <property type="project" value="TreeGrafter"/>
</dbReference>
<dbReference type="GO" id="GO:0034657">
    <property type="term" value="C:GID complex"/>
    <property type="evidence" value="ECO:0007669"/>
    <property type="project" value="TreeGrafter"/>
</dbReference>
<feature type="compositionally biased region" description="Low complexity" evidence="2">
    <location>
        <begin position="131"/>
        <end position="152"/>
    </location>
</feature>
<gene>
    <name evidence="3" type="ORF">BD310DRAFT_912228</name>
</gene>
<dbReference type="GO" id="GO:0006623">
    <property type="term" value="P:protein targeting to vacuole"/>
    <property type="evidence" value="ECO:0007669"/>
    <property type="project" value="TreeGrafter"/>
</dbReference>
<feature type="compositionally biased region" description="Pro residues" evidence="2">
    <location>
        <begin position="109"/>
        <end position="122"/>
    </location>
</feature>
<accession>A0A4Q9QF10</accession>
<dbReference type="Pfam" id="PF09783">
    <property type="entry name" value="Vac_ImportDeg"/>
    <property type="match status" value="1"/>
</dbReference>
<evidence type="ECO:0000256" key="1">
    <source>
        <dbReference type="ARBA" id="ARBA00061469"/>
    </source>
</evidence>
<dbReference type="Proteomes" id="UP000292082">
    <property type="component" value="Unassembled WGS sequence"/>
</dbReference>
<evidence type="ECO:0000313" key="3">
    <source>
        <dbReference type="EMBL" id="TBU65856.1"/>
    </source>
</evidence>
<proteinExistence type="inferred from homology"/>